<dbReference type="AlphaFoldDB" id="A0A644Y287"/>
<comment type="similarity">
    <text evidence="1">Belongs to the carbohydrate kinase PfkB family.</text>
</comment>
<dbReference type="EC" id="2.7.1.144" evidence="7"/>
<proteinExistence type="inferred from homology"/>
<dbReference type="PANTHER" id="PTHR46566:SF2">
    <property type="entry name" value="ATP-DEPENDENT 6-PHOSPHOFRUCTOKINASE ISOZYME 2"/>
    <property type="match status" value="1"/>
</dbReference>
<evidence type="ECO:0000313" key="7">
    <source>
        <dbReference type="EMBL" id="MPM20643.1"/>
    </source>
</evidence>
<dbReference type="InterPro" id="IPR011611">
    <property type="entry name" value="PfkB_dom"/>
</dbReference>
<protein>
    <submittedName>
        <fullName evidence="7">Tagatose-6-phosphate kinase</fullName>
        <ecNumber evidence="7">2.7.1.144</ecNumber>
    </submittedName>
</protein>
<evidence type="ECO:0000256" key="4">
    <source>
        <dbReference type="ARBA" id="ARBA00022777"/>
    </source>
</evidence>
<dbReference type="GO" id="GO:0005524">
    <property type="term" value="F:ATP binding"/>
    <property type="evidence" value="ECO:0007669"/>
    <property type="project" value="UniProtKB-KW"/>
</dbReference>
<sequence length="316" mass="34314">MTNPKPVILTVGANPAWQKVLHFNQFAYGKVNRADSLMAFASGKGINFCRAARVWDAAETRLVQFAGGHNGMLLTADLDREGLKHETIASEAPTRCCSTCLSEADNVMTELIEPSRGPGRKAEEAALRWLEKALPDAAAVALCGQLPAGMEIDFYVRCAQLAARSDVPILIDSWQKIVPVLEAARHATLKINTEELLALTGISAIVPAMRSLLQRHELDNVAITGGADAAYFARGNEVWILEVPRLERVENPVGSGDTASAVFWSEYLRGRTPVEAFRAGLAAASANCLSMLCGSFDPATARRFYDQIVVTRIYQP</sequence>
<keyword evidence="2 7" id="KW-0808">Transferase</keyword>
<keyword evidence="3" id="KW-0547">Nucleotide-binding</keyword>
<evidence type="ECO:0000259" key="6">
    <source>
        <dbReference type="Pfam" id="PF00294"/>
    </source>
</evidence>
<dbReference type="InterPro" id="IPR017583">
    <property type="entry name" value="Tagatose/fructose_Pkinase"/>
</dbReference>
<accession>A0A644Y287</accession>
<dbReference type="EMBL" id="VSSQ01003429">
    <property type="protein sequence ID" value="MPM20643.1"/>
    <property type="molecule type" value="Genomic_DNA"/>
</dbReference>
<evidence type="ECO:0000256" key="2">
    <source>
        <dbReference type="ARBA" id="ARBA00022679"/>
    </source>
</evidence>
<evidence type="ECO:0000256" key="5">
    <source>
        <dbReference type="ARBA" id="ARBA00022840"/>
    </source>
</evidence>
<dbReference type="InterPro" id="IPR029056">
    <property type="entry name" value="Ribokinase-like"/>
</dbReference>
<name>A0A644Y287_9ZZZZ</name>
<keyword evidence="4 7" id="KW-0418">Kinase</keyword>
<dbReference type="GO" id="GO:0009024">
    <property type="term" value="F:tagatose-6-phosphate kinase activity"/>
    <property type="evidence" value="ECO:0007669"/>
    <property type="project" value="UniProtKB-EC"/>
</dbReference>
<dbReference type="SUPFAM" id="SSF53613">
    <property type="entry name" value="Ribokinase-like"/>
    <property type="match status" value="1"/>
</dbReference>
<comment type="caution">
    <text evidence="7">The sequence shown here is derived from an EMBL/GenBank/DDBJ whole genome shotgun (WGS) entry which is preliminary data.</text>
</comment>
<dbReference type="Gene3D" id="3.40.1190.20">
    <property type="match status" value="1"/>
</dbReference>
<keyword evidence="5" id="KW-0067">ATP-binding</keyword>
<feature type="domain" description="Carbohydrate kinase PfkB" evidence="6">
    <location>
        <begin position="23"/>
        <end position="295"/>
    </location>
</feature>
<dbReference type="PIRSF" id="PIRSF000535">
    <property type="entry name" value="1PFK/6PFK/LacC"/>
    <property type="match status" value="1"/>
</dbReference>
<organism evidence="7">
    <name type="scientific">bioreactor metagenome</name>
    <dbReference type="NCBI Taxonomy" id="1076179"/>
    <lineage>
        <taxon>unclassified sequences</taxon>
        <taxon>metagenomes</taxon>
        <taxon>ecological metagenomes</taxon>
    </lineage>
</organism>
<evidence type="ECO:0000256" key="1">
    <source>
        <dbReference type="ARBA" id="ARBA00010688"/>
    </source>
</evidence>
<gene>
    <name evidence="7" type="primary">lacC_7</name>
    <name evidence="7" type="ORF">SDC9_67078</name>
</gene>
<evidence type="ECO:0000256" key="3">
    <source>
        <dbReference type="ARBA" id="ARBA00022741"/>
    </source>
</evidence>
<dbReference type="PANTHER" id="PTHR46566">
    <property type="entry name" value="1-PHOSPHOFRUCTOKINASE-RELATED"/>
    <property type="match status" value="1"/>
</dbReference>
<dbReference type="Pfam" id="PF00294">
    <property type="entry name" value="PfkB"/>
    <property type="match status" value="1"/>
</dbReference>
<reference evidence="7" key="1">
    <citation type="submission" date="2019-08" db="EMBL/GenBank/DDBJ databases">
        <authorList>
            <person name="Kucharzyk K."/>
            <person name="Murdoch R.W."/>
            <person name="Higgins S."/>
            <person name="Loffler F."/>
        </authorList>
    </citation>
    <scope>NUCLEOTIDE SEQUENCE</scope>
</reference>
<dbReference type="GO" id="GO:0005975">
    <property type="term" value="P:carbohydrate metabolic process"/>
    <property type="evidence" value="ECO:0007669"/>
    <property type="project" value="InterPro"/>
</dbReference>